<accession>A0A1H8UTS1</accession>
<dbReference type="Proteomes" id="UP000199615">
    <property type="component" value="Unassembled WGS sequence"/>
</dbReference>
<dbReference type="PANTHER" id="PTHR42792:SF1">
    <property type="entry name" value="FLAGELLAR HOOK-ASSOCIATED PROTEIN 3"/>
    <property type="match status" value="1"/>
</dbReference>
<dbReference type="OrthoDB" id="7312911at2"/>
<gene>
    <name evidence="1" type="ORF">SAMN05444123_107232</name>
</gene>
<protein>
    <submittedName>
        <fullName evidence="1">Flagellin C-terminal helical region</fullName>
    </submittedName>
</protein>
<organism evidence="1 2">
    <name type="scientific">Rhodopseudomonas pseudopalustris</name>
    <dbReference type="NCBI Taxonomy" id="1513892"/>
    <lineage>
        <taxon>Bacteria</taxon>
        <taxon>Pseudomonadati</taxon>
        <taxon>Pseudomonadota</taxon>
        <taxon>Alphaproteobacteria</taxon>
        <taxon>Hyphomicrobiales</taxon>
        <taxon>Nitrobacteraceae</taxon>
        <taxon>Rhodopseudomonas</taxon>
    </lineage>
</organism>
<proteinExistence type="predicted"/>
<sequence length="535" mass="55047">MAIDGVSGRTSYIGSGILNLRSQLDNLSQQLSSGRISQTYAGDGTGRTLAIGMREQLANISSYSDTMVNINTRIGVANLSLQRLNAIGSEVKGAAASAGSTLDNTGQTPGQKTAGLDFFDSVDMLNAQTGDRYLFSGRATDTAPVTAADQIMNGNGAGIAGLKQVVSERHDADVGTNGMGRTIISAGATPTSVQIGEDFAANPFALPTPIGASPFGLKIASIATTIVGATVTQPIETPPTTPPAAPNPVAMGIDLGATIPKNGDAVSFTFNMPDGTQETLKLTASSQTPLPANSFAIDPGDPLAVPPVPASPSITAANMQSALTDAVKKLSGSALSAASAIKAGDDFFNKTPPLRVAGTAPFGNATAQVVATKADTVFWYNGEPDSPSDPARGTAIGRVDDSITVQYGARADEQALRKQLQTVAVFAAVTTSATDPYGSDKMAALNQRVAANLATEPGQQSIQNIQADLAGSQAAMKATKDRQTQTKALAQTMLDSIEGVNNDEVATKLLALQTSLQASYQVTSQLYQMSLVKFL</sequence>
<keyword evidence="2" id="KW-1185">Reference proteome</keyword>
<keyword evidence="1" id="KW-0966">Cell projection</keyword>
<dbReference type="RefSeq" id="WP_092684939.1">
    <property type="nucleotide sequence ID" value="NZ_FODT01000007.1"/>
</dbReference>
<evidence type="ECO:0000313" key="2">
    <source>
        <dbReference type="Proteomes" id="UP000199615"/>
    </source>
</evidence>
<dbReference type="GO" id="GO:0005198">
    <property type="term" value="F:structural molecule activity"/>
    <property type="evidence" value="ECO:0007669"/>
    <property type="project" value="InterPro"/>
</dbReference>
<dbReference type="PANTHER" id="PTHR42792">
    <property type="entry name" value="FLAGELLIN"/>
    <property type="match status" value="1"/>
</dbReference>
<dbReference type="EMBL" id="FODT01000007">
    <property type="protein sequence ID" value="SEP06403.1"/>
    <property type="molecule type" value="Genomic_DNA"/>
</dbReference>
<name>A0A1H8UTS1_9BRAD</name>
<dbReference type="SUPFAM" id="SSF64518">
    <property type="entry name" value="Phase 1 flagellin"/>
    <property type="match status" value="1"/>
</dbReference>
<dbReference type="AlphaFoldDB" id="A0A1H8UTS1"/>
<evidence type="ECO:0000313" key="1">
    <source>
        <dbReference type="EMBL" id="SEP06403.1"/>
    </source>
</evidence>
<reference evidence="2" key="1">
    <citation type="submission" date="2016-10" db="EMBL/GenBank/DDBJ databases">
        <authorList>
            <person name="Varghese N."/>
            <person name="Submissions S."/>
        </authorList>
    </citation>
    <scope>NUCLEOTIDE SEQUENCE [LARGE SCALE GENOMIC DNA]</scope>
    <source>
        <strain evidence="2">DSM 123</strain>
    </source>
</reference>
<dbReference type="InterPro" id="IPR001492">
    <property type="entry name" value="Flagellin"/>
</dbReference>
<dbReference type="GO" id="GO:0009288">
    <property type="term" value="C:bacterial-type flagellum"/>
    <property type="evidence" value="ECO:0007669"/>
    <property type="project" value="InterPro"/>
</dbReference>
<keyword evidence="1" id="KW-0969">Cilium</keyword>
<keyword evidence="1" id="KW-0282">Flagellum</keyword>